<dbReference type="RefSeq" id="WP_184585592.1">
    <property type="nucleotide sequence ID" value="NZ_JACHLI010000001.1"/>
</dbReference>
<dbReference type="InterPro" id="IPR014001">
    <property type="entry name" value="Helicase_ATP-bd"/>
</dbReference>
<feature type="domain" description="SecA family profile" evidence="16">
    <location>
        <begin position="1"/>
        <end position="600"/>
    </location>
</feature>
<evidence type="ECO:0000256" key="10">
    <source>
        <dbReference type="ARBA" id="ARBA00022967"/>
    </source>
</evidence>
<evidence type="ECO:0000259" key="15">
    <source>
        <dbReference type="PROSITE" id="PS51194"/>
    </source>
</evidence>
<dbReference type="Pfam" id="PF01043">
    <property type="entry name" value="SecA_PP_bind"/>
    <property type="match status" value="1"/>
</dbReference>
<dbReference type="SUPFAM" id="SSF81886">
    <property type="entry name" value="Helical scaffold and wing domains of SecA"/>
    <property type="match status" value="1"/>
</dbReference>
<evidence type="ECO:0000256" key="4">
    <source>
        <dbReference type="ARBA" id="ARBA00022475"/>
    </source>
</evidence>
<proteinExistence type="inferred from homology"/>
<dbReference type="AlphaFoldDB" id="A0A7W7NZL0"/>
<dbReference type="InterPro" id="IPR020937">
    <property type="entry name" value="SecA_CS"/>
</dbReference>
<dbReference type="SUPFAM" id="SSF52540">
    <property type="entry name" value="P-loop containing nucleoside triphosphate hydrolases"/>
    <property type="match status" value="2"/>
</dbReference>
<evidence type="ECO:0000256" key="9">
    <source>
        <dbReference type="ARBA" id="ARBA00022927"/>
    </source>
</evidence>
<comment type="catalytic activity">
    <reaction evidence="13">
        <text>ATP + H2O + cellular proteinSide 1 = ADP + phosphate + cellular proteinSide 2.</text>
        <dbReference type="EC" id="7.4.2.8"/>
    </reaction>
</comment>
<dbReference type="EMBL" id="JACHLI010000001">
    <property type="protein sequence ID" value="MBB4861322.1"/>
    <property type="molecule type" value="Genomic_DNA"/>
</dbReference>
<comment type="similarity">
    <text evidence="2 13">Belongs to the SecA family.</text>
</comment>
<dbReference type="HAMAP" id="MF_01382">
    <property type="entry name" value="SecA"/>
    <property type="match status" value="1"/>
</dbReference>
<dbReference type="Pfam" id="PF07516">
    <property type="entry name" value="SecA_SW"/>
    <property type="match status" value="1"/>
</dbReference>
<comment type="subunit">
    <text evidence="13">Monomer and homodimer. Part of the essential Sec protein translocation apparatus which comprises SecA, SecYEG and auxiliary proteins SecDF-YajC and YidC.</text>
</comment>
<keyword evidence="10 13" id="KW-1278">Translocase</keyword>
<keyword evidence="4 13" id="KW-1003">Cell membrane</keyword>
<dbReference type="PROSITE" id="PS51192">
    <property type="entry name" value="HELICASE_ATP_BIND_1"/>
    <property type="match status" value="1"/>
</dbReference>
<feature type="binding site" evidence="13">
    <location>
        <position position="511"/>
    </location>
    <ligand>
        <name>ATP</name>
        <dbReference type="ChEBI" id="CHEBI:30616"/>
    </ligand>
</feature>
<dbReference type="GO" id="GO:0031522">
    <property type="term" value="C:cell envelope Sec protein transport complex"/>
    <property type="evidence" value="ECO:0007669"/>
    <property type="project" value="TreeGrafter"/>
</dbReference>
<dbReference type="InterPro" id="IPR000185">
    <property type="entry name" value="SecA"/>
</dbReference>
<dbReference type="GO" id="GO:0006605">
    <property type="term" value="P:protein targeting"/>
    <property type="evidence" value="ECO:0007669"/>
    <property type="project" value="UniProtKB-UniRule"/>
</dbReference>
<protein>
    <recommendedName>
        <fullName evidence="13">Protein translocase subunit SecA</fullName>
        <ecNumber evidence="13">7.4.2.8</ecNumber>
    </recommendedName>
</protein>
<dbReference type="PRINTS" id="PR00906">
    <property type="entry name" value="SECA"/>
</dbReference>
<dbReference type="SMART" id="SM00957">
    <property type="entry name" value="SecA_DEAD"/>
    <property type="match status" value="1"/>
</dbReference>
<dbReference type="GO" id="GO:0017038">
    <property type="term" value="P:protein import"/>
    <property type="evidence" value="ECO:0007669"/>
    <property type="project" value="InterPro"/>
</dbReference>
<feature type="domain" description="Helicase ATP-binding" evidence="14">
    <location>
        <begin position="79"/>
        <end position="236"/>
    </location>
</feature>
<sequence length="822" mass="91643">MRIVDNYLTNKKIQQYRDEAEAILEYAETLKGMEDWTLVVNFTQIKTARNRPNMLLAYAIITEVIQRKLKLSPYVEQIMGALAMGDGHIVEMATGEGKTLAAAYPLAWHALFGRSHCITANDYLARRDSEFLHPVYQTLHLNCDYLQENFGRETRQLSYRRQIVYGTASQFVFDYLRDNTALDVQDLIQQGNNFALIDEADSILIDEARTPFLLSGEVGAEDDQYQLLDELARSLEAVDAPIDVKTKLDTLVTRRTSDHGDCLVDIRGQAVSLTERGFAKAEAFLIERGIVAAGRQWMPEEAPVWAALFAALKAHYVFQKDRDYVVSELGEVITVDPETGRLSPGRRWNQGIHQAVECKEGLEVKGEAREIGRIALASYLDVYDDVAGMSGTAVAVADELHTLYGLKVIPIPRHLPSKLVQHPDKLFATKEAKFNEIADDVEAIHKTTQPILVGTGSIEDSEALSKLFHQRGLHHRVLNAKQNLQEALIIAEAGKPKAITIATNMAGRGTDILLGGSAEHSDAVSEQLVLEQGGLFVIGAERMDSARLDQQLAGRAGRQGDPGHVRFYASLEDALLRQAGAKHMAPLFRFAANPDAGLQGTTISRALKRIQKQKQSMTADARRAGLAQDRLLDEPRGIFLTQRDVVLRTDAGDLLDDLDQVARLAAHRLMSVYSDATGSEGRSAVLEKIKQWHLSPSWAERAIHDYEKTLSVDDYAVLIREFEQWLSFELTARSRSLLEQEPKALKQSMLLGIDTMWQSIVEESDRVRQGVSLQAYVGVKPHLALKQSIYQIFHEALADVPVAQLDYFFEAIEQHALSLEAA</sequence>
<dbReference type="SUPFAM" id="SSF81767">
    <property type="entry name" value="Pre-protein crosslinking domain of SecA"/>
    <property type="match status" value="1"/>
</dbReference>
<evidence type="ECO:0000256" key="5">
    <source>
        <dbReference type="ARBA" id="ARBA00022490"/>
    </source>
</evidence>
<comment type="subcellular location">
    <subcellularLocation>
        <location evidence="13">Cell membrane</location>
        <topology evidence="13">Peripheral membrane protein</topology>
        <orientation evidence="13">Cytoplasmic side</orientation>
    </subcellularLocation>
    <subcellularLocation>
        <location evidence="13">Cytoplasm</location>
    </subcellularLocation>
    <subcellularLocation>
        <location evidence="1">Membrane</location>
        <topology evidence="1">Peripheral membrane protein</topology>
    </subcellularLocation>
    <text evidence="13">Distribution is 50-50.</text>
</comment>
<dbReference type="GO" id="GO:0005886">
    <property type="term" value="C:plasma membrane"/>
    <property type="evidence" value="ECO:0007669"/>
    <property type="project" value="UniProtKB-SubCell"/>
</dbReference>
<evidence type="ECO:0000256" key="11">
    <source>
        <dbReference type="ARBA" id="ARBA00023010"/>
    </source>
</evidence>
<keyword evidence="7 13" id="KW-0547">Nucleotide-binding</keyword>
<dbReference type="InterPro" id="IPR001650">
    <property type="entry name" value="Helicase_C-like"/>
</dbReference>
<keyword evidence="8 13" id="KW-0067">ATP-binding</keyword>
<evidence type="ECO:0000313" key="17">
    <source>
        <dbReference type="EMBL" id="MBB4861322.1"/>
    </source>
</evidence>
<dbReference type="InterPro" id="IPR036266">
    <property type="entry name" value="SecA_Wing/Scaffold_sf"/>
</dbReference>
<dbReference type="Gene3D" id="3.40.50.300">
    <property type="entry name" value="P-loop containing nucleotide triphosphate hydrolases"/>
    <property type="match status" value="3"/>
</dbReference>
<dbReference type="InterPro" id="IPR044722">
    <property type="entry name" value="SecA_SF2_C"/>
</dbReference>
<feature type="binding site" evidence="13">
    <location>
        <begin position="95"/>
        <end position="99"/>
    </location>
    <ligand>
        <name>ATP</name>
        <dbReference type="ChEBI" id="CHEBI:30616"/>
    </ligand>
</feature>
<dbReference type="PANTHER" id="PTHR30612:SF0">
    <property type="entry name" value="CHLOROPLAST PROTEIN-TRANSPORTING ATPASE"/>
    <property type="match status" value="1"/>
</dbReference>
<dbReference type="Gene3D" id="3.90.1440.10">
    <property type="entry name" value="SecA, preprotein cross-linking domain"/>
    <property type="match status" value="1"/>
</dbReference>
<gene>
    <name evidence="13" type="primary">secA</name>
    <name evidence="17" type="ORF">HNP46_000133</name>
</gene>
<evidence type="ECO:0000256" key="6">
    <source>
        <dbReference type="ARBA" id="ARBA00022519"/>
    </source>
</evidence>
<keyword evidence="9 13" id="KW-0653">Protein transport</keyword>
<evidence type="ECO:0000256" key="1">
    <source>
        <dbReference type="ARBA" id="ARBA00004170"/>
    </source>
</evidence>
<keyword evidence="5 13" id="KW-0963">Cytoplasm</keyword>
<organism evidence="17 18">
    <name type="scientific">Pseudomonas nitroreducens</name>
    <dbReference type="NCBI Taxonomy" id="46680"/>
    <lineage>
        <taxon>Bacteria</taxon>
        <taxon>Pseudomonadati</taxon>
        <taxon>Pseudomonadota</taxon>
        <taxon>Gammaproteobacteria</taxon>
        <taxon>Pseudomonadales</taxon>
        <taxon>Pseudomonadaceae</taxon>
        <taxon>Pseudomonas</taxon>
    </lineage>
</organism>
<comment type="function">
    <text evidence="13">Part of the Sec protein translocase complex. Interacts with the SecYEG preprotein conducting channel. Has a central role in coupling the hydrolysis of ATP to the transfer of proteins into and across the cell membrane, serving both as a receptor for the preprotein-SecB complex and as an ATP-driven molecular motor driving the stepwise translocation of polypeptide chains across the membrane.</text>
</comment>
<evidence type="ECO:0000256" key="13">
    <source>
        <dbReference type="HAMAP-Rule" id="MF_01382"/>
    </source>
</evidence>
<dbReference type="SMART" id="SM00958">
    <property type="entry name" value="SecA_PP_bind"/>
    <property type="match status" value="1"/>
</dbReference>
<dbReference type="PROSITE" id="PS01312">
    <property type="entry name" value="SECA"/>
    <property type="match status" value="1"/>
</dbReference>
<evidence type="ECO:0000256" key="2">
    <source>
        <dbReference type="ARBA" id="ARBA00007650"/>
    </source>
</evidence>
<dbReference type="FunFam" id="3.40.50.300:FF:000429">
    <property type="entry name" value="Preprotein translocase subunit SecA"/>
    <property type="match status" value="1"/>
</dbReference>
<reference evidence="17 18" key="1">
    <citation type="submission" date="2020-08" db="EMBL/GenBank/DDBJ databases">
        <title>Functional genomics of gut bacteria from endangered species of beetles.</title>
        <authorList>
            <person name="Carlos-Shanley C."/>
        </authorList>
    </citation>
    <scope>NUCLEOTIDE SEQUENCE [LARGE SCALE GENOMIC DNA]</scope>
    <source>
        <strain evidence="17 18">S00179</strain>
    </source>
</reference>
<evidence type="ECO:0000256" key="8">
    <source>
        <dbReference type="ARBA" id="ARBA00022840"/>
    </source>
</evidence>
<dbReference type="InterPro" id="IPR027417">
    <property type="entry name" value="P-loop_NTPase"/>
</dbReference>
<dbReference type="PROSITE" id="PS51196">
    <property type="entry name" value="SECA_MOTOR_DEAD"/>
    <property type="match status" value="1"/>
</dbReference>
<dbReference type="Pfam" id="PF07517">
    <property type="entry name" value="SecA_DEAD"/>
    <property type="match status" value="1"/>
</dbReference>
<comment type="caution">
    <text evidence="17">The sequence shown here is derived from an EMBL/GenBank/DDBJ whole genome shotgun (WGS) entry which is preliminary data.</text>
</comment>
<dbReference type="Proteomes" id="UP000566995">
    <property type="component" value="Unassembled WGS sequence"/>
</dbReference>
<keyword evidence="3 13" id="KW-0813">Transport</keyword>
<evidence type="ECO:0000256" key="12">
    <source>
        <dbReference type="ARBA" id="ARBA00023136"/>
    </source>
</evidence>
<dbReference type="GO" id="GO:0043952">
    <property type="term" value="P:protein transport by the Sec complex"/>
    <property type="evidence" value="ECO:0007669"/>
    <property type="project" value="TreeGrafter"/>
</dbReference>
<evidence type="ECO:0000256" key="3">
    <source>
        <dbReference type="ARBA" id="ARBA00022448"/>
    </source>
</evidence>
<dbReference type="PANTHER" id="PTHR30612">
    <property type="entry name" value="SECA INNER MEMBRANE COMPONENT OF SEC PROTEIN SECRETION SYSTEM"/>
    <property type="match status" value="1"/>
</dbReference>
<evidence type="ECO:0000313" key="18">
    <source>
        <dbReference type="Proteomes" id="UP000566995"/>
    </source>
</evidence>
<dbReference type="GO" id="GO:0065002">
    <property type="term" value="P:intracellular protein transmembrane transport"/>
    <property type="evidence" value="ECO:0007669"/>
    <property type="project" value="UniProtKB-UniRule"/>
</dbReference>
<dbReference type="EC" id="7.4.2.8" evidence="13"/>
<dbReference type="InterPro" id="IPR011115">
    <property type="entry name" value="SecA_DEAD"/>
</dbReference>
<feature type="binding site" evidence="13">
    <location>
        <position position="77"/>
    </location>
    <ligand>
        <name>ATP</name>
        <dbReference type="ChEBI" id="CHEBI:30616"/>
    </ligand>
</feature>
<dbReference type="GO" id="GO:0008564">
    <property type="term" value="F:protein-exporting ATPase activity"/>
    <property type="evidence" value="ECO:0007669"/>
    <property type="project" value="UniProtKB-EC"/>
</dbReference>
<dbReference type="GO" id="GO:0005524">
    <property type="term" value="F:ATP binding"/>
    <property type="evidence" value="ECO:0007669"/>
    <property type="project" value="UniProtKB-UniRule"/>
</dbReference>
<dbReference type="Gene3D" id="1.10.3060.10">
    <property type="entry name" value="Helical scaffold and wing domains of SecA"/>
    <property type="match status" value="1"/>
</dbReference>
<keyword evidence="12 13" id="KW-0472">Membrane</keyword>
<evidence type="ECO:0000259" key="14">
    <source>
        <dbReference type="PROSITE" id="PS51192"/>
    </source>
</evidence>
<dbReference type="CDD" id="cd17928">
    <property type="entry name" value="DEXDc_SecA"/>
    <property type="match status" value="1"/>
</dbReference>
<dbReference type="InterPro" id="IPR011116">
    <property type="entry name" value="SecA_Wing/Scaffold"/>
</dbReference>
<accession>A0A7W7NZL0</accession>
<evidence type="ECO:0000259" key="16">
    <source>
        <dbReference type="PROSITE" id="PS51196"/>
    </source>
</evidence>
<dbReference type="GO" id="GO:0005829">
    <property type="term" value="C:cytosol"/>
    <property type="evidence" value="ECO:0007669"/>
    <property type="project" value="TreeGrafter"/>
</dbReference>
<keyword evidence="11 13" id="KW-0811">Translocation</keyword>
<keyword evidence="6" id="KW-0997">Cell inner membrane</keyword>
<evidence type="ECO:0000256" key="7">
    <source>
        <dbReference type="ARBA" id="ARBA00022741"/>
    </source>
</evidence>
<feature type="domain" description="Helicase C-terminal" evidence="15">
    <location>
        <begin position="436"/>
        <end position="618"/>
    </location>
</feature>
<dbReference type="PROSITE" id="PS51194">
    <property type="entry name" value="HELICASE_CTER"/>
    <property type="match status" value="1"/>
</dbReference>
<dbReference type="InterPro" id="IPR011130">
    <property type="entry name" value="SecA_preprotein_X-link_dom"/>
</dbReference>
<name>A0A7W7NZL0_PSENT</name>
<dbReference type="InterPro" id="IPR014018">
    <property type="entry name" value="SecA_motor_DEAD"/>
</dbReference>
<dbReference type="CDD" id="cd18803">
    <property type="entry name" value="SF2_C_secA"/>
    <property type="match status" value="1"/>
</dbReference>
<dbReference type="Pfam" id="PF21090">
    <property type="entry name" value="P-loop_SecA"/>
    <property type="match status" value="1"/>
</dbReference>
<dbReference type="InterPro" id="IPR036670">
    <property type="entry name" value="SecA_X-link_sf"/>
</dbReference>